<dbReference type="Proteomes" id="UP000673691">
    <property type="component" value="Unassembled WGS sequence"/>
</dbReference>
<sequence>MRARPANLHAAPTKRPANRLRGASPFGPLSSARESGAGRCTAPGSCRRNSPPESPRRAAATKGPTASSDTAGAGTSPETAAGIPGCTTAPCCYRGAAGLALSGKRTRASATACPVCHAVLCLLLLPSLLYLFRVYAASASSPLSSSFLSAPAQTIAWPNRSASAPWRWARDLNFLSPRQRGPATVLVRHRRPWWAAGSEKPAPGSAPGEGQSRLLSSEEAGEVWPYSEAVDGAIDGRYDTEGSWGEHTANPTGVVAGLRLLVADRLGRNSSKQYAQPAEGDLSYNPHSQFNNQRSALQNALVIAQLLNRTLVVPRCYLGPDAVAPWVTSNHSFPLPDRLRLLDGNFTLNSSWNRNRGAGVVVPCQVLLDLDGPGVPYVDIEEFRRRFATWSPAVRASVVALRDHGRRQYRFTDMSEAQLREDAEAVQQALQDGQFRELLPLRRLAALSPRKYPVLHFNSLYGINALHLTLPLTTKARAEVQRTLLLTNPFITRAADMTVERLGGRGSFICGHFRGAGRTFSARAESLSVSMVNILKLMAENKNPTGAPAVDGLDGEGLPRGENGGKSADQSGAPSNPATPAGEPRFSGTVSSRVERPFREVAKAARGNGRGRNSSTAGGRTLGRGDRGFPKAAALVSVEADGAFPGGSPSGLSKSEIFDGTARPRLYLATDVPPGDQVMENFRRGFRASGVRFWTLADVVNVIRPVLGGWWRHSAGRNAFSPEVDALRLLSFLDSPDAEPGGRGEGWEEEEAEEDAADGGPRRRRESVEEQLVPFAYPFVEQLVCSRARYFVGTSGSTFSEFVVSEMTAAGLGGQAVMAVPSDAPVPGS</sequence>
<feature type="compositionally biased region" description="Basic and acidic residues" evidence="1">
    <location>
        <begin position="593"/>
        <end position="603"/>
    </location>
</feature>
<keyword evidence="2" id="KW-1133">Transmembrane helix</keyword>
<feature type="transmembrane region" description="Helical" evidence="2">
    <location>
        <begin position="112"/>
        <end position="132"/>
    </location>
</feature>
<feature type="compositionally biased region" description="Polar residues" evidence="1">
    <location>
        <begin position="568"/>
        <end position="578"/>
    </location>
</feature>
<evidence type="ECO:0008006" key="5">
    <source>
        <dbReference type="Google" id="ProtNLM"/>
    </source>
</evidence>
<reference evidence="3 4" key="1">
    <citation type="journal article" name="Sci. Rep.">
        <title>Genome-scale phylogenetic analyses confirm Olpidium as the closest living zoosporic fungus to the non-flagellated, terrestrial fungi.</title>
        <authorList>
            <person name="Chang Y."/>
            <person name="Rochon D."/>
            <person name="Sekimoto S."/>
            <person name="Wang Y."/>
            <person name="Chovatia M."/>
            <person name="Sandor L."/>
            <person name="Salamov A."/>
            <person name="Grigoriev I.V."/>
            <person name="Stajich J.E."/>
            <person name="Spatafora J.W."/>
        </authorList>
    </citation>
    <scope>NUCLEOTIDE SEQUENCE [LARGE SCALE GENOMIC DNA]</scope>
    <source>
        <strain evidence="3">S191</strain>
    </source>
</reference>
<gene>
    <name evidence="3" type="ORF">BJ554DRAFT_7933</name>
</gene>
<evidence type="ECO:0000256" key="2">
    <source>
        <dbReference type="SAM" id="Phobius"/>
    </source>
</evidence>
<dbReference type="PANTHER" id="PTHR36050:SF1">
    <property type="entry name" value="O-FUCOSYLTRANSFERASE 30"/>
    <property type="match status" value="1"/>
</dbReference>
<feature type="region of interest" description="Disordered" evidence="1">
    <location>
        <begin position="543"/>
        <end position="626"/>
    </location>
</feature>
<dbReference type="OrthoDB" id="1882547at2759"/>
<feature type="region of interest" description="Disordered" evidence="1">
    <location>
        <begin position="1"/>
        <end position="78"/>
    </location>
</feature>
<dbReference type="AlphaFoldDB" id="A0A8H7ZV89"/>
<comment type="caution">
    <text evidence="3">The sequence shown here is derived from an EMBL/GenBank/DDBJ whole genome shotgun (WGS) entry which is preliminary data.</text>
</comment>
<dbReference type="EMBL" id="JAEFCI010005840">
    <property type="protein sequence ID" value="KAG5460064.1"/>
    <property type="molecule type" value="Genomic_DNA"/>
</dbReference>
<organism evidence="3 4">
    <name type="scientific">Olpidium bornovanus</name>
    <dbReference type="NCBI Taxonomy" id="278681"/>
    <lineage>
        <taxon>Eukaryota</taxon>
        <taxon>Fungi</taxon>
        <taxon>Fungi incertae sedis</taxon>
        <taxon>Olpidiomycota</taxon>
        <taxon>Olpidiomycotina</taxon>
        <taxon>Olpidiomycetes</taxon>
        <taxon>Olpidiales</taxon>
        <taxon>Olpidiaceae</taxon>
        <taxon>Olpidium</taxon>
    </lineage>
</organism>
<protein>
    <recommendedName>
        <fullName evidence="5">O-fucosyltransferase family protein</fullName>
    </recommendedName>
</protein>
<dbReference type="Gene3D" id="3.40.50.11350">
    <property type="match status" value="1"/>
</dbReference>
<keyword evidence="4" id="KW-1185">Reference proteome</keyword>
<evidence type="ECO:0000313" key="4">
    <source>
        <dbReference type="Proteomes" id="UP000673691"/>
    </source>
</evidence>
<accession>A0A8H7ZV89</accession>
<proteinExistence type="predicted"/>
<evidence type="ECO:0000256" key="1">
    <source>
        <dbReference type="SAM" id="MobiDB-lite"/>
    </source>
</evidence>
<keyword evidence="2" id="KW-0812">Transmembrane</keyword>
<feature type="compositionally biased region" description="Acidic residues" evidence="1">
    <location>
        <begin position="747"/>
        <end position="757"/>
    </location>
</feature>
<dbReference type="PANTHER" id="PTHR36050">
    <property type="entry name" value="O-FUCOSYLTRANSFERASE 30"/>
    <property type="match status" value="1"/>
</dbReference>
<keyword evidence="2" id="KW-0472">Membrane</keyword>
<feature type="region of interest" description="Disordered" evidence="1">
    <location>
        <begin position="735"/>
        <end position="765"/>
    </location>
</feature>
<evidence type="ECO:0000313" key="3">
    <source>
        <dbReference type="EMBL" id="KAG5460064.1"/>
    </source>
</evidence>
<name>A0A8H7ZV89_9FUNG</name>